<gene>
    <name evidence="1" type="ORF">F6453_2063</name>
</gene>
<accession>A0A833NAU6</accession>
<dbReference type="Proteomes" id="UP000469950">
    <property type="component" value="Unassembled WGS sequence"/>
</dbReference>
<evidence type="ECO:0000313" key="2">
    <source>
        <dbReference type="Proteomes" id="UP000469950"/>
    </source>
</evidence>
<dbReference type="AlphaFoldDB" id="A0A833NAU6"/>
<sequence length="42" mass="4469">MPERRFAPPGKLKMPPRPGFGGIFGYGENAFAPGTPAEVEPP</sequence>
<organism evidence="1 2">
    <name type="scientific">Marinobacter nauticus</name>
    <name type="common">Marinobacter hydrocarbonoclasticus</name>
    <name type="synonym">Marinobacter aquaeolei</name>
    <dbReference type="NCBI Taxonomy" id="2743"/>
    <lineage>
        <taxon>Bacteria</taxon>
        <taxon>Pseudomonadati</taxon>
        <taxon>Pseudomonadota</taxon>
        <taxon>Gammaproteobacteria</taxon>
        <taxon>Pseudomonadales</taxon>
        <taxon>Marinobacteraceae</taxon>
        <taxon>Marinobacter</taxon>
    </lineage>
</organism>
<evidence type="ECO:0000313" key="1">
    <source>
        <dbReference type="EMBL" id="KAE8545465.1"/>
    </source>
</evidence>
<proteinExistence type="predicted"/>
<name>A0A833NAU6_MARNT</name>
<reference evidence="1 2" key="1">
    <citation type="submission" date="2019-10" db="EMBL/GenBank/DDBJ databases">
        <title>Draft genome sequence of Marinobacter hydrocarbonoclasticus NCT7M from the microbiome of the marine copepod.</title>
        <authorList>
            <person name="Nuttall R."/>
            <person name="Sharma G."/>
            <person name="Moisander P."/>
        </authorList>
    </citation>
    <scope>NUCLEOTIDE SEQUENCE [LARGE SCALE GENOMIC DNA]</scope>
    <source>
        <strain evidence="1 2">NCT7M</strain>
    </source>
</reference>
<comment type="caution">
    <text evidence="1">The sequence shown here is derived from an EMBL/GenBank/DDBJ whole genome shotgun (WGS) entry which is preliminary data.</text>
</comment>
<dbReference type="EMBL" id="WBMP01000008">
    <property type="protein sequence ID" value="KAE8545465.1"/>
    <property type="molecule type" value="Genomic_DNA"/>
</dbReference>
<protein>
    <submittedName>
        <fullName evidence="1">Uncharacterized protein</fullName>
    </submittedName>
</protein>